<sequence>MTTKAELKTFFENGDVPGQEQFWAWMDSYWHKEETIDATSTLYTNTQPTSYQVGGVPIGTSFDQMPVQEVLDFIFYGKQQRSLTITTTPPDAVVTINGVIGNTLNVYEGANVSYTVERPGYFSKTASVKVTEDMTIHVALEPDLSNTEIKFKIHTTAANQQVPIAMLRTSDTQTLAKITYGDGQSTIVSVSQYNGSQSWTDNEGNVHYIDNGNTFYHTYEVAGDYEITINAGANVNYVRFCEGLTSDPAGYMAPTINNYIQEISVFRSDSLTNLDYTFAGLSKANVGPNFKLETPQVASMNATFYGFGVGREFDSFPADMLSQISLPTTLRGTFFRAGLKKILPGFLDSLTELVSVFECFKNSKLGKGYYSGVDAGQYPTMAIQGSNDFVPVSLFWKNPKLKDISHVFNYIGEGWFGNLSSGYLAYFVIRRELFWNGKTAGNVNGTIQSAFYAFGKCNRLLCEPNILKHAPNMVYLGGIFTQTNQTQHPVGWATMVPVAASETEVYRFAENNGNYTAIPVAGKGLTFDLRLMFPDVSYPNVTCISGAFTVAATGSTMGFQHQIDYTPNGQVAKLDLSMSGADFLSKFPNAKAGSMDAYAKLMLGQTGGTESDKNDGRHGVFYRLDQDSRISDKTALPSLIFNNAIPY</sequence>
<comment type="caution">
    <text evidence="2">The sequence shown here is derived from an EMBL/GenBank/DDBJ whole genome shotgun (WGS) entry which is preliminary data.</text>
</comment>
<dbReference type="EMBL" id="BAAAZK010000002">
    <property type="protein sequence ID" value="GAA4168241.1"/>
    <property type="molecule type" value="Genomic_DNA"/>
</dbReference>
<dbReference type="RefSeq" id="WP_346083819.1">
    <property type="nucleotide sequence ID" value="NZ_BAAAZK010000002.1"/>
</dbReference>
<protein>
    <recommendedName>
        <fullName evidence="1">PEGA domain-containing protein</fullName>
    </recommendedName>
</protein>
<reference evidence="3" key="1">
    <citation type="journal article" date="2019" name="Int. J. Syst. Evol. Microbiol.">
        <title>The Global Catalogue of Microorganisms (GCM) 10K type strain sequencing project: providing services to taxonomists for standard genome sequencing and annotation.</title>
        <authorList>
            <consortium name="The Broad Institute Genomics Platform"/>
            <consortium name="The Broad Institute Genome Sequencing Center for Infectious Disease"/>
            <person name="Wu L."/>
            <person name="Ma J."/>
        </authorList>
    </citation>
    <scope>NUCLEOTIDE SEQUENCE [LARGE SCALE GENOMIC DNA]</scope>
    <source>
        <strain evidence="3">JCM 16722</strain>
    </source>
</reference>
<keyword evidence="3" id="KW-1185">Reference proteome</keyword>
<feature type="domain" description="PEGA" evidence="1">
    <location>
        <begin position="82"/>
        <end position="140"/>
    </location>
</feature>
<organism evidence="2 3">
    <name type="scientific">Sphingobacterium ginsenosidimutans</name>
    <dbReference type="NCBI Taxonomy" id="687845"/>
    <lineage>
        <taxon>Bacteria</taxon>
        <taxon>Pseudomonadati</taxon>
        <taxon>Bacteroidota</taxon>
        <taxon>Sphingobacteriia</taxon>
        <taxon>Sphingobacteriales</taxon>
        <taxon>Sphingobacteriaceae</taxon>
        <taxon>Sphingobacterium</taxon>
    </lineage>
</organism>
<dbReference type="Proteomes" id="UP001500167">
    <property type="component" value="Unassembled WGS sequence"/>
</dbReference>
<proteinExistence type="predicted"/>
<evidence type="ECO:0000313" key="3">
    <source>
        <dbReference type="Proteomes" id="UP001500167"/>
    </source>
</evidence>
<dbReference type="InterPro" id="IPR013229">
    <property type="entry name" value="PEGA"/>
</dbReference>
<evidence type="ECO:0000313" key="2">
    <source>
        <dbReference type="EMBL" id="GAA4168241.1"/>
    </source>
</evidence>
<evidence type="ECO:0000259" key="1">
    <source>
        <dbReference type="Pfam" id="PF08308"/>
    </source>
</evidence>
<gene>
    <name evidence="2" type="ORF">GCM10022218_02790</name>
</gene>
<name>A0ABP7ZRD7_9SPHI</name>
<accession>A0ABP7ZRD7</accession>
<dbReference type="Pfam" id="PF08308">
    <property type="entry name" value="PEGA"/>
    <property type="match status" value="1"/>
</dbReference>